<dbReference type="PROSITE" id="PS51677">
    <property type="entry name" value="NODB"/>
    <property type="match status" value="1"/>
</dbReference>
<organism evidence="4 5">
    <name type="scientific">Legionella erythra</name>
    <dbReference type="NCBI Taxonomy" id="448"/>
    <lineage>
        <taxon>Bacteria</taxon>
        <taxon>Pseudomonadati</taxon>
        <taxon>Pseudomonadota</taxon>
        <taxon>Gammaproteobacteria</taxon>
        <taxon>Legionellales</taxon>
        <taxon>Legionellaceae</taxon>
        <taxon>Legionella</taxon>
    </lineage>
</organism>
<sequence length="245" mass="28461">MLVVLMYHRVSNPLLPDHSRNFEQHLQALAKQDAFVIPGEALDRRRLNLCLTFDDAYYDFYRDVFPLLKQYRIKAVLAIPVGLILDDTTLDDATRLGVPYAEAMASYQSYATLCTWKEINEMVASGLVIPAVHGMTHRHLTAQDTCLETEVVAAKHLLEQKTGYTPDTFIYPYGSMNNRVNRYVKKHYTYRMRIGSASNWNWHNIHGLIYRINAEEFWPVNKPMLSPSHRFYLGARLLFNSLRFK</sequence>
<evidence type="ECO:0000313" key="4">
    <source>
        <dbReference type="EMBL" id="KTC98672.1"/>
    </source>
</evidence>
<comment type="subcellular location">
    <subcellularLocation>
        <location evidence="1">Secreted</location>
    </subcellularLocation>
</comment>
<dbReference type="PATRIC" id="fig|448.7.peg.874"/>
<evidence type="ECO:0000256" key="1">
    <source>
        <dbReference type="ARBA" id="ARBA00004613"/>
    </source>
</evidence>
<dbReference type="GO" id="GO:0005576">
    <property type="term" value="C:extracellular region"/>
    <property type="evidence" value="ECO:0007669"/>
    <property type="project" value="UniProtKB-SubCell"/>
</dbReference>
<dbReference type="Gene3D" id="3.20.20.370">
    <property type="entry name" value="Glycoside hydrolase/deacetylase"/>
    <property type="match status" value="1"/>
</dbReference>
<dbReference type="InterPro" id="IPR002509">
    <property type="entry name" value="NODB_dom"/>
</dbReference>
<dbReference type="InterPro" id="IPR011330">
    <property type="entry name" value="Glyco_hydro/deAcase_b/a-brl"/>
</dbReference>
<gene>
    <name evidence="4" type="primary">wcfH</name>
    <name evidence="4" type="ORF">Lery_0836</name>
</gene>
<keyword evidence="2" id="KW-0732">Signal</keyword>
<dbReference type="GO" id="GO:0005975">
    <property type="term" value="P:carbohydrate metabolic process"/>
    <property type="evidence" value="ECO:0007669"/>
    <property type="project" value="InterPro"/>
</dbReference>
<dbReference type="GO" id="GO:0016810">
    <property type="term" value="F:hydrolase activity, acting on carbon-nitrogen (but not peptide) bonds"/>
    <property type="evidence" value="ECO:0007669"/>
    <property type="project" value="InterPro"/>
</dbReference>
<proteinExistence type="predicted"/>
<dbReference type="InterPro" id="IPR051398">
    <property type="entry name" value="Polysacch_Deacetylase"/>
</dbReference>
<dbReference type="PANTHER" id="PTHR34216:SF3">
    <property type="entry name" value="POLY-BETA-1,6-N-ACETYL-D-GLUCOSAMINE N-DEACETYLASE"/>
    <property type="match status" value="1"/>
</dbReference>
<comment type="caution">
    <text evidence="4">The sequence shown here is derived from an EMBL/GenBank/DDBJ whole genome shotgun (WGS) entry which is preliminary data.</text>
</comment>
<dbReference type="Pfam" id="PF01522">
    <property type="entry name" value="Polysacc_deac_1"/>
    <property type="match status" value="1"/>
</dbReference>
<dbReference type="CDD" id="cd10918">
    <property type="entry name" value="CE4_NodB_like_5s_6s"/>
    <property type="match status" value="1"/>
</dbReference>
<reference evidence="4 5" key="1">
    <citation type="submission" date="2015-11" db="EMBL/GenBank/DDBJ databases">
        <title>Genomic analysis of 38 Legionella species identifies large and diverse effector repertoires.</title>
        <authorList>
            <person name="Burstein D."/>
            <person name="Amaro F."/>
            <person name="Zusman T."/>
            <person name="Lifshitz Z."/>
            <person name="Cohen O."/>
            <person name="Gilbert J.A."/>
            <person name="Pupko T."/>
            <person name="Shuman H.A."/>
            <person name="Segal G."/>
        </authorList>
    </citation>
    <scope>NUCLEOTIDE SEQUENCE [LARGE SCALE GENOMIC DNA]</scope>
    <source>
        <strain evidence="4 5">SE-32A-C8</strain>
    </source>
</reference>
<dbReference type="SUPFAM" id="SSF88713">
    <property type="entry name" value="Glycoside hydrolase/deacetylase"/>
    <property type="match status" value="1"/>
</dbReference>
<evidence type="ECO:0000313" key="5">
    <source>
        <dbReference type="Proteomes" id="UP000054773"/>
    </source>
</evidence>
<accession>A0A0W0TT85</accession>
<dbReference type="EMBL" id="LNYA01000018">
    <property type="protein sequence ID" value="KTC98672.1"/>
    <property type="molecule type" value="Genomic_DNA"/>
</dbReference>
<dbReference type="Proteomes" id="UP000054773">
    <property type="component" value="Unassembled WGS sequence"/>
</dbReference>
<feature type="domain" description="NodB homology" evidence="3">
    <location>
        <begin position="47"/>
        <end position="245"/>
    </location>
</feature>
<evidence type="ECO:0000256" key="2">
    <source>
        <dbReference type="ARBA" id="ARBA00022729"/>
    </source>
</evidence>
<dbReference type="PANTHER" id="PTHR34216">
    <property type="match status" value="1"/>
</dbReference>
<name>A0A0W0TT85_LEGER</name>
<dbReference type="OrthoDB" id="9814639at2"/>
<evidence type="ECO:0000259" key="3">
    <source>
        <dbReference type="PROSITE" id="PS51677"/>
    </source>
</evidence>
<keyword evidence="5" id="KW-1185">Reference proteome</keyword>
<protein>
    <submittedName>
        <fullName evidence="4">Deacetylase</fullName>
    </submittedName>
</protein>
<dbReference type="RefSeq" id="WP_058526004.1">
    <property type="nucleotide sequence ID" value="NZ_CAAAHY010000008.1"/>
</dbReference>
<dbReference type="AlphaFoldDB" id="A0A0W0TT85"/>
<dbReference type="STRING" id="448.Lery_0836"/>